<keyword evidence="3" id="KW-1185">Reference proteome</keyword>
<reference evidence="2" key="1">
    <citation type="journal article" date="2020" name="Stud. Mycol.">
        <title>101 Dothideomycetes genomes: a test case for predicting lifestyles and emergence of pathogens.</title>
        <authorList>
            <person name="Haridas S."/>
            <person name="Albert R."/>
            <person name="Binder M."/>
            <person name="Bloem J."/>
            <person name="Labutti K."/>
            <person name="Salamov A."/>
            <person name="Andreopoulos B."/>
            <person name="Baker S."/>
            <person name="Barry K."/>
            <person name="Bills G."/>
            <person name="Bluhm B."/>
            <person name="Cannon C."/>
            <person name="Castanera R."/>
            <person name="Culley D."/>
            <person name="Daum C."/>
            <person name="Ezra D."/>
            <person name="Gonzalez J."/>
            <person name="Henrissat B."/>
            <person name="Kuo A."/>
            <person name="Liang C."/>
            <person name="Lipzen A."/>
            <person name="Lutzoni F."/>
            <person name="Magnuson J."/>
            <person name="Mondo S."/>
            <person name="Nolan M."/>
            <person name="Ohm R."/>
            <person name="Pangilinan J."/>
            <person name="Park H.-J."/>
            <person name="Ramirez L."/>
            <person name="Alfaro M."/>
            <person name="Sun H."/>
            <person name="Tritt A."/>
            <person name="Yoshinaga Y."/>
            <person name="Zwiers L.-H."/>
            <person name="Turgeon B."/>
            <person name="Goodwin S."/>
            <person name="Spatafora J."/>
            <person name="Crous P."/>
            <person name="Grigoriev I."/>
        </authorList>
    </citation>
    <scope>NUCLEOTIDE SEQUENCE</scope>
    <source>
        <strain evidence="2">CBS 116005</strain>
    </source>
</reference>
<dbReference type="AlphaFoldDB" id="A0A6G1LC76"/>
<feature type="chain" id="PRO_5026109538" evidence="1">
    <location>
        <begin position="20"/>
        <end position="133"/>
    </location>
</feature>
<accession>A0A6G1LC76</accession>
<dbReference type="Proteomes" id="UP000799436">
    <property type="component" value="Unassembled WGS sequence"/>
</dbReference>
<evidence type="ECO:0000256" key="1">
    <source>
        <dbReference type="SAM" id="SignalP"/>
    </source>
</evidence>
<dbReference type="OrthoDB" id="2910287at2759"/>
<gene>
    <name evidence="2" type="ORF">EJ03DRAFT_382112</name>
</gene>
<protein>
    <submittedName>
        <fullName evidence="2">Uncharacterized protein</fullName>
    </submittedName>
</protein>
<dbReference type="EMBL" id="ML995826">
    <property type="protein sequence ID" value="KAF2770446.1"/>
    <property type="molecule type" value="Genomic_DNA"/>
</dbReference>
<keyword evidence="1" id="KW-0732">Signal</keyword>
<evidence type="ECO:0000313" key="3">
    <source>
        <dbReference type="Proteomes" id="UP000799436"/>
    </source>
</evidence>
<sequence length="133" mass="14212">MQLNTLAFLVFLGTSQATALPPVQAREEAKIDAFDSACVYFCTETNWAGDCKNVCGSTGLCINLPSELAGKASSLGPSEGISGMQLFSASDCAQTGDYMQSEGASQVQYPGFSDLSTFQNGRFDKNVRSYITY</sequence>
<proteinExistence type="predicted"/>
<feature type="signal peptide" evidence="1">
    <location>
        <begin position="1"/>
        <end position="19"/>
    </location>
</feature>
<name>A0A6G1LC76_9PEZI</name>
<evidence type="ECO:0000313" key="2">
    <source>
        <dbReference type="EMBL" id="KAF2770446.1"/>
    </source>
</evidence>
<organism evidence="2 3">
    <name type="scientific">Teratosphaeria nubilosa</name>
    <dbReference type="NCBI Taxonomy" id="161662"/>
    <lineage>
        <taxon>Eukaryota</taxon>
        <taxon>Fungi</taxon>
        <taxon>Dikarya</taxon>
        <taxon>Ascomycota</taxon>
        <taxon>Pezizomycotina</taxon>
        <taxon>Dothideomycetes</taxon>
        <taxon>Dothideomycetidae</taxon>
        <taxon>Mycosphaerellales</taxon>
        <taxon>Teratosphaeriaceae</taxon>
        <taxon>Teratosphaeria</taxon>
    </lineage>
</organism>